<dbReference type="NCBIfam" id="TIGR03936">
    <property type="entry name" value="sam_1_link_chp"/>
    <property type="match status" value="1"/>
</dbReference>
<reference evidence="2 3" key="1">
    <citation type="submission" date="2016-10" db="EMBL/GenBank/DDBJ databases">
        <authorList>
            <person name="Varghese N."/>
            <person name="Submissions S."/>
        </authorList>
    </citation>
    <scope>NUCLEOTIDE SEQUENCE [LARGE SCALE GENOMIC DNA]</scope>
    <source>
        <strain evidence="2 3">WCC6</strain>
    </source>
</reference>
<organism evidence="2 3">
    <name type="scientific">Acidaminococcus fermentans</name>
    <dbReference type="NCBI Taxonomy" id="905"/>
    <lineage>
        <taxon>Bacteria</taxon>
        <taxon>Bacillati</taxon>
        <taxon>Bacillota</taxon>
        <taxon>Negativicutes</taxon>
        <taxon>Acidaminococcales</taxon>
        <taxon>Acidaminococcaceae</taxon>
        <taxon>Acidaminococcus</taxon>
    </lineage>
</organism>
<comment type="caution">
    <text evidence="2">The sequence shown here is derived from an EMBL/GenBank/DDBJ whole genome shotgun (WGS) entry which is preliminary data.</text>
</comment>
<gene>
    <name evidence="2" type="ORF">SAMN05216495_10663</name>
</gene>
<evidence type="ECO:0000313" key="3">
    <source>
        <dbReference type="Proteomes" id="UP000182379"/>
    </source>
</evidence>
<dbReference type="RefSeq" id="WP_074705628.1">
    <property type="nucleotide sequence ID" value="NZ_CATYPC010000006.1"/>
</dbReference>
<sequence length="230" mass="25249">MKLRLQITKEPGIRFISHLEYQRSIEKALRRSGIPVAYSEGFNPHMKFSLASALSVGVTSSCEFAEIRLAEERPLDQLVEAVSHSLPMGIHIVRADLTDDKAPKLMARAQGASYEVKVPCASDPSAGLAAFAAAAEVPYTKPYKKGKGKPKTIDVKFYIPQVESRWQDGMLDLSFDVRITPTGSMKASEFLQVLAGDFQVPLAAVQADIRRVDLYSRDEAGRKVPLIGEG</sequence>
<dbReference type="InterPro" id="IPR018768">
    <property type="entry name" value="DUF2344"/>
</dbReference>
<evidence type="ECO:0000313" key="2">
    <source>
        <dbReference type="EMBL" id="SDW80568.1"/>
    </source>
</evidence>
<dbReference type="EMBL" id="FNOP01000006">
    <property type="protein sequence ID" value="SDW80568.1"/>
    <property type="molecule type" value="Genomic_DNA"/>
</dbReference>
<dbReference type="Pfam" id="PF10105">
    <property type="entry name" value="DUF2344"/>
    <property type="match status" value="1"/>
</dbReference>
<feature type="domain" description="DUF2344" evidence="1">
    <location>
        <begin position="2"/>
        <end position="164"/>
    </location>
</feature>
<dbReference type="AlphaFoldDB" id="A0A1H2WJ82"/>
<evidence type="ECO:0000259" key="1">
    <source>
        <dbReference type="Pfam" id="PF10105"/>
    </source>
</evidence>
<dbReference type="Proteomes" id="UP000182379">
    <property type="component" value="Unassembled WGS sequence"/>
</dbReference>
<name>A0A1H2WJ82_ACIFE</name>
<accession>A0A1H2WJ82</accession>
<proteinExistence type="predicted"/>
<protein>
    <submittedName>
        <fullName evidence="2">Radical SAM-linked protein</fullName>
    </submittedName>
</protein>